<sequence length="203" mass="21899">MAALLIGANPQPSAPLAGVYATNQMEMAGALELKADGHFRYQFDYGAASEVAQGDWALDGNIVRLTSNPMPRQPAFSLLKDDPAPAGELYVAVGGGDVTWTPITAIVALEGMDRPVAIYAEDDGHVVLPPGKRATSVRLLMPVYEAADDPVVLSADRGHRLLFRLDMNDAGQAPFRGEPLTIEGKTLVMHRYDANIIFRRAKQ</sequence>
<evidence type="ECO:0000313" key="1">
    <source>
        <dbReference type="EMBL" id="MCL6679866.1"/>
    </source>
</evidence>
<organism evidence="1 2">
    <name type="scientific">Sphingomonas anseongensis</name>
    <dbReference type="NCBI Taxonomy" id="2908207"/>
    <lineage>
        <taxon>Bacteria</taxon>
        <taxon>Pseudomonadati</taxon>
        <taxon>Pseudomonadota</taxon>
        <taxon>Alphaproteobacteria</taxon>
        <taxon>Sphingomonadales</taxon>
        <taxon>Sphingomonadaceae</taxon>
        <taxon>Sphingomonas</taxon>
    </lineage>
</organism>
<dbReference type="EMBL" id="JAMGBC010000001">
    <property type="protein sequence ID" value="MCL6679866.1"/>
    <property type="molecule type" value="Genomic_DNA"/>
</dbReference>
<proteinExistence type="predicted"/>
<evidence type="ECO:0000313" key="2">
    <source>
        <dbReference type="Proteomes" id="UP001165343"/>
    </source>
</evidence>
<comment type="caution">
    <text evidence="1">The sequence shown here is derived from an EMBL/GenBank/DDBJ whole genome shotgun (WGS) entry which is preliminary data.</text>
</comment>
<name>A0ABT0RI45_9SPHN</name>
<accession>A0ABT0RI45</accession>
<dbReference type="Proteomes" id="UP001165343">
    <property type="component" value="Unassembled WGS sequence"/>
</dbReference>
<gene>
    <name evidence="1" type="ORF">LZ519_11160</name>
</gene>
<protein>
    <submittedName>
        <fullName evidence="1">Uncharacterized protein</fullName>
    </submittedName>
</protein>
<keyword evidence="2" id="KW-1185">Reference proteome</keyword>
<reference evidence="1" key="1">
    <citation type="submission" date="2022-05" db="EMBL/GenBank/DDBJ databases">
        <authorList>
            <person name="Jo J.-H."/>
            <person name="Im W.-T."/>
        </authorList>
    </citation>
    <scope>NUCLEOTIDE SEQUENCE</scope>
    <source>
        <strain evidence="1">RG327</strain>
    </source>
</reference>
<dbReference type="RefSeq" id="WP_249868740.1">
    <property type="nucleotide sequence ID" value="NZ_JAMGBC010000001.1"/>
</dbReference>